<proteinExistence type="predicted"/>
<protein>
    <submittedName>
        <fullName evidence="3">Endonuclease/exonuclease/phosphatase (EEP) superfamily protein YafD</fullName>
    </submittedName>
</protein>
<evidence type="ECO:0000256" key="1">
    <source>
        <dbReference type="SAM" id="Phobius"/>
    </source>
</evidence>
<dbReference type="GO" id="GO:0004519">
    <property type="term" value="F:endonuclease activity"/>
    <property type="evidence" value="ECO:0007669"/>
    <property type="project" value="UniProtKB-KW"/>
</dbReference>
<dbReference type="SUPFAM" id="SSF56219">
    <property type="entry name" value="DNase I-like"/>
    <property type="match status" value="1"/>
</dbReference>
<accession>A0A495XAZ3</accession>
<evidence type="ECO:0000313" key="3">
    <source>
        <dbReference type="EMBL" id="RKT71182.1"/>
    </source>
</evidence>
<comment type="caution">
    <text evidence="3">The sequence shown here is derived from an EMBL/GenBank/DDBJ whole genome shotgun (WGS) entry which is preliminary data.</text>
</comment>
<dbReference type="EMBL" id="RBXR01000001">
    <property type="protein sequence ID" value="RKT71182.1"/>
    <property type="molecule type" value="Genomic_DNA"/>
</dbReference>
<keyword evidence="1" id="KW-0812">Transmembrane</keyword>
<keyword evidence="3" id="KW-0378">Hydrolase</keyword>
<keyword evidence="3" id="KW-0255">Endonuclease</keyword>
<dbReference type="Proteomes" id="UP000272729">
    <property type="component" value="Unassembled WGS sequence"/>
</dbReference>
<feature type="transmembrane region" description="Helical" evidence="1">
    <location>
        <begin position="77"/>
        <end position="95"/>
    </location>
</feature>
<keyword evidence="3" id="KW-0540">Nuclease</keyword>
<dbReference type="Gene3D" id="3.60.10.10">
    <property type="entry name" value="Endonuclease/exonuclease/phosphatase"/>
    <property type="match status" value="1"/>
</dbReference>
<sequence>MVDIRERDSQPRQLPRRRHKLTTFLLVTATAAFLAAAALRLLGIDGTRYMIATTALTPYITAGGVLLGLLALVLRRWAVGTVVLVVALVLVSAVAPRAFPDSRPNGVGFAVDVMSANLLLGTADAEAVVRVVRARDVDVLSLQELTPAMVADLDRAGLRDVLPHRVFHAAPGASGAGIAAKFPLTARALAAPSSLGQAGALVDLPGADIEVVSVHPMPPVVTEGPDQWQRDMAGLPGPDHGGLVRVLAGDFNATLDHVGLRRLLNRGYVDAADQVGKGLDPTWPSGGGVWPPPVTIDHVLVDGRCPVDDFEVVDIPGSDHRAVITRFVVPDR</sequence>
<dbReference type="InterPro" id="IPR005135">
    <property type="entry name" value="Endo/exonuclease/phosphatase"/>
</dbReference>
<gene>
    <name evidence="3" type="ORF">DFJ66_4462</name>
</gene>
<organism evidence="3 4">
    <name type="scientific">Saccharothrix variisporea</name>
    <dbReference type="NCBI Taxonomy" id="543527"/>
    <lineage>
        <taxon>Bacteria</taxon>
        <taxon>Bacillati</taxon>
        <taxon>Actinomycetota</taxon>
        <taxon>Actinomycetes</taxon>
        <taxon>Pseudonocardiales</taxon>
        <taxon>Pseudonocardiaceae</taxon>
        <taxon>Saccharothrix</taxon>
    </lineage>
</organism>
<keyword evidence="4" id="KW-1185">Reference proteome</keyword>
<feature type="domain" description="Endonuclease/exonuclease/phosphatase" evidence="2">
    <location>
        <begin position="114"/>
        <end position="320"/>
    </location>
</feature>
<evidence type="ECO:0000313" key="4">
    <source>
        <dbReference type="Proteomes" id="UP000272729"/>
    </source>
</evidence>
<keyword evidence="1" id="KW-0472">Membrane</keyword>
<dbReference type="RefSeq" id="WP_342776969.1">
    <property type="nucleotide sequence ID" value="NZ_JBIUBA010000001.1"/>
</dbReference>
<dbReference type="GO" id="GO:0004527">
    <property type="term" value="F:exonuclease activity"/>
    <property type="evidence" value="ECO:0007669"/>
    <property type="project" value="UniProtKB-KW"/>
</dbReference>
<name>A0A495XAZ3_9PSEU</name>
<dbReference type="InterPro" id="IPR036691">
    <property type="entry name" value="Endo/exonu/phosph_ase_sf"/>
</dbReference>
<keyword evidence="3" id="KW-0269">Exonuclease</keyword>
<dbReference type="AlphaFoldDB" id="A0A495XAZ3"/>
<dbReference type="Pfam" id="PF03372">
    <property type="entry name" value="Exo_endo_phos"/>
    <property type="match status" value="1"/>
</dbReference>
<evidence type="ECO:0000259" key="2">
    <source>
        <dbReference type="Pfam" id="PF03372"/>
    </source>
</evidence>
<feature type="transmembrane region" description="Helical" evidence="1">
    <location>
        <begin position="21"/>
        <end position="43"/>
    </location>
</feature>
<keyword evidence="1" id="KW-1133">Transmembrane helix</keyword>
<feature type="transmembrane region" description="Helical" evidence="1">
    <location>
        <begin position="49"/>
        <end position="70"/>
    </location>
</feature>
<reference evidence="3 4" key="1">
    <citation type="submission" date="2018-10" db="EMBL/GenBank/DDBJ databases">
        <title>Sequencing the genomes of 1000 actinobacteria strains.</title>
        <authorList>
            <person name="Klenk H.-P."/>
        </authorList>
    </citation>
    <scope>NUCLEOTIDE SEQUENCE [LARGE SCALE GENOMIC DNA]</scope>
    <source>
        <strain evidence="3 4">DSM 43911</strain>
    </source>
</reference>